<evidence type="ECO:0000256" key="1">
    <source>
        <dbReference type="ARBA" id="ARBA00006019"/>
    </source>
</evidence>
<comment type="caution">
    <text evidence="3">The sequence shown here is derived from an EMBL/GenBank/DDBJ whole genome shotgun (WGS) entry which is preliminary data.</text>
</comment>
<accession>A0AAD4X484</accession>
<keyword evidence="4" id="KW-1185">Reference proteome</keyword>
<dbReference type="EMBL" id="JAJJMB010017752">
    <property type="protein sequence ID" value="KAI3835276.1"/>
    <property type="molecule type" value="Genomic_DNA"/>
</dbReference>
<dbReference type="InterPro" id="IPR045093">
    <property type="entry name" value="Cullin"/>
</dbReference>
<evidence type="ECO:0000313" key="3">
    <source>
        <dbReference type="EMBL" id="KAI3835276.1"/>
    </source>
</evidence>
<dbReference type="InterPro" id="IPR016159">
    <property type="entry name" value="Cullin_repeat-like_dom_sf"/>
</dbReference>
<proteinExistence type="inferred from homology"/>
<reference evidence="3" key="1">
    <citation type="submission" date="2022-04" db="EMBL/GenBank/DDBJ databases">
        <title>A functionally conserved STORR gene fusion in Papaver species that diverged 16.8 million years ago.</title>
        <authorList>
            <person name="Catania T."/>
        </authorList>
    </citation>
    <scope>NUCLEOTIDE SEQUENCE</scope>
    <source>
        <strain evidence="3">S-188037</strain>
    </source>
</reference>
<dbReference type="GO" id="GO:0031625">
    <property type="term" value="F:ubiquitin protein ligase binding"/>
    <property type="evidence" value="ECO:0007669"/>
    <property type="project" value="InterPro"/>
</dbReference>
<sequence>MNIEVLKDLEEGWAILQKGITKVINTLEGVPEEPMDGKFLSEMHTTTYNMCTQKPPHDYSAQLYERYVGVFNDYLKSKALPAIQEKDDASMLQELIKRWENHKVMVRKLSGFFNYLDRYFIVRRSLPSLKDSGFGCFRKIDAVIKLVNQERDGEEIDQTLVKNVLEIFLDGLDKKYYVDDFETAFLNDTKDYYTRKVSTQEDLKAEECLQREKDRVSHYLHSSTEKKLLKAVQDVVNPAQVA</sequence>
<dbReference type="GO" id="GO:0006511">
    <property type="term" value="P:ubiquitin-dependent protein catabolic process"/>
    <property type="evidence" value="ECO:0007669"/>
    <property type="project" value="InterPro"/>
</dbReference>
<dbReference type="Pfam" id="PF00888">
    <property type="entry name" value="Cullin"/>
    <property type="match status" value="1"/>
</dbReference>
<comment type="similarity">
    <text evidence="1">Belongs to the cullin family.</text>
</comment>
<gene>
    <name evidence="3" type="ORF">MKW98_020392</name>
</gene>
<organism evidence="3 4">
    <name type="scientific">Papaver atlanticum</name>
    <dbReference type="NCBI Taxonomy" id="357466"/>
    <lineage>
        <taxon>Eukaryota</taxon>
        <taxon>Viridiplantae</taxon>
        <taxon>Streptophyta</taxon>
        <taxon>Embryophyta</taxon>
        <taxon>Tracheophyta</taxon>
        <taxon>Spermatophyta</taxon>
        <taxon>Magnoliopsida</taxon>
        <taxon>Ranunculales</taxon>
        <taxon>Papaveraceae</taxon>
        <taxon>Papaveroideae</taxon>
        <taxon>Papaver</taxon>
    </lineage>
</organism>
<dbReference type="Gene3D" id="1.20.1310.10">
    <property type="entry name" value="Cullin Repeats"/>
    <property type="match status" value="2"/>
</dbReference>
<dbReference type="SUPFAM" id="SSF74788">
    <property type="entry name" value="Cullin repeat-like"/>
    <property type="match status" value="1"/>
</dbReference>
<dbReference type="Proteomes" id="UP001202328">
    <property type="component" value="Unassembled WGS sequence"/>
</dbReference>
<protein>
    <recommendedName>
        <fullName evidence="2">Cullin N-terminal domain-containing protein</fullName>
    </recommendedName>
</protein>
<dbReference type="PANTHER" id="PTHR11932">
    <property type="entry name" value="CULLIN"/>
    <property type="match status" value="1"/>
</dbReference>
<dbReference type="InterPro" id="IPR001373">
    <property type="entry name" value="Cullin_N"/>
</dbReference>
<dbReference type="AlphaFoldDB" id="A0AAD4X484"/>
<name>A0AAD4X484_9MAGN</name>
<evidence type="ECO:0000259" key="2">
    <source>
        <dbReference type="Pfam" id="PF00888"/>
    </source>
</evidence>
<evidence type="ECO:0000313" key="4">
    <source>
        <dbReference type="Proteomes" id="UP001202328"/>
    </source>
</evidence>
<feature type="domain" description="Cullin N-terminal" evidence="2">
    <location>
        <begin position="13"/>
        <end position="235"/>
    </location>
</feature>